<protein>
    <submittedName>
        <fullName evidence="3">Uncharacterized protein</fullName>
    </submittedName>
</protein>
<reference evidence="3" key="1">
    <citation type="submission" date="2020-05" db="EMBL/GenBank/DDBJ databases">
        <authorList>
            <person name="Chiriac C."/>
            <person name="Salcher M."/>
            <person name="Ghai R."/>
            <person name="Kavagutti S V."/>
        </authorList>
    </citation>
    <scope>NUCLEOTIDE SEQUENCE</scope>
</reference>
<organism evidence="3">
    <name type="scientific">uncultured Caudovirales phage</name>
    <dbReference type="NCBI Taxonomy" id="2100421"/>
    <lineage>
        <taxon>Viruses</taxon>
        <taxon>Duplodnaviria</taxon>
        <taxon>Heunggongvirae</taxon>
        <taxon>Uroviricota</taxon>
        <taxon>Caudoviricetes</taxon>
        <taxon>Peduoviridae</taxon>
        <taxon>Maltschvirus</taxon>
        <taxon>Maltschvirus maltsch</taxon>
    </lineage>
</organism>
<proteinExistence type="predicted"/>
<dbReference type="EMBL" id="LR797029">
    <property type="protein sequence ID" value="CAB4183176.1"/>
    <property type="molecule type" value="Genomic_DNA"/>
</dbReference>
<sequence>MNDKKLQELKDVEHLIADVIKHLKRDKTYGGYLATSNASLALNLVYSILEEEEWKI</sequence>
<gene>
    <name evidence="2" type="ORF">UFOVP1089_42</name>
    <name evidence="3" type="ORF">UFOVP1443_61</name>
    <name evidence="1" type="ORF">UFOVP459_43</name>
</gene>
<dbReference type="EMBL" id="LR796424">
    <property type="protein sequence ID" value="CAB4144589.1"/>
    <property type="molecule type" value="Genomic_DNA"/>
</dbReference>
<name>A0A6J5SGI5_9CAUD</name>
<dbReference type="EMBL" id="LR797389">
    <property type="protein sequence ID" value="CAB4213050.1"/>
    <property type="molecule type" value="Genomic_DNA"/>
</dbReference>
<accession>A0A6J5SGI5</accession>
<evidence type="ECO:0000313" key="2">
    <source>
        <dbReference type="EMBL" id="CAB4183176.1"/>
    </source>
</evidence>
<evidence type="ECO:0000313" key="3">
    <source>
        <dbReference type="EMBL" id="CAB4213050.1"/>
    </source>
</evidence>
<evidence type="ECO:0000313" key="1">
    <source>
        <dbReference type="EMBL" id="CAB4144589.1"/>
    </source>
</evidence>